<evidence type="ECO:0000259" key="7">
    <source>
        <dbReference type="Pfam" id="PF00482"/>
    </source>
</evidence>
<dbReference type="EMBL" id="NQJF01000003">
    <property type="protein sequence ID" value="OYD25387.1"/>
    <property type="molecule type" value="Genomic_DNA"/>
</dbReference>
<dbReference type="PANTHER" id="PTHR35007">
    <property type="entry name" value="INTEGRAL MEMBRANE PROTEIN-RELATED"/>
    <property type="match status" value="1"/>
</dbReference>
<reference evidence="8 10" key="1">
    <citation type="submission" date="2017-08" db="EMBL/GenBank/DDBJ databases">
        <title>Draft Genome Sequence of the Marine Bacterium Oceanimonas baumannii ATCC 700832.</title>
        <authorList>
            <person name="Mcclelland W.D."/>
            <person name="Brennan M.A."/>
            <person name="Trachtenberg A.M."/>
            <person name="Maclea K.S."/>
        </authorList>
    </citation>
    <scope>NUCLEOTIDE SEQUENCE [LARGE SCALE GENOMIC DNA]</scope>
    <source>
        <strain evidence="8 10">ATCC 700832</strain>
    </source>
</reference>
<dbReference type="Proteomes" id="UP000243640">
    <property type="component" value="Unassembled WGS sequence"/>
</dbReference>
<evidence type="ECO:0000256" key="3">
    <source>
        <dbReference type="ARBA" id="ARBA00022692"/>
    </source>
</evidence>
<feature type="transmembrane region" description="Helical" evidence="6">
    <location>
        <begin position="271"/>
        <end position="288"/>
    </location>
</feature>
<keyword evidence="5 6" id="KW-0472">Membrane</keyword>
<protein>
    <submittedName>
        <fullName evidence="9">Tight adherence protein B</fullName>
    </submittedName>
</protein>
<evidence type="ECO:0000256" key="4">
    <source>
        <dbReference type="ARBA" id="ARBA00022989"/>
    </source>
</evidence>
<keyword evidence="4 6" id="KW-1133">Transmembrane helix</keyword>
<proteinExistence type="predicted"/>
<feature type="transmembrane region" description="Helical" evidence="6">
    <location>
        <begin position="73"/>
        <end position="106"/>
    </location>
</feature>
<evidence type="ECO:0000313" key="8">
    <source>
        <dbReference type="EMBL" id="OYD25387.1"/>
    </source>
</evidence>
<gene>
    <name evidence="8" type="ORF">B6S09_03985</name>
    <name evidence="9" type="ORF">LY04_00961</name>
</gene>
<keyword evidence="3 6" id="KW-0812">Transmembrane</keyword>
<feature type="transmembrane region" description="Helical" evidence="6">
    <location>
        <begin position="233"/>
        <end position="251"/>
    </location>
</feature>
<keyword evidence="11" id="KW-1185">Reference proteome</keyword>
<reference evidence="9 11" key="2">
    <citation type="submission" date="2019-03" db="EMBL/GenBank/DDBJ databases">
        <title>Genomic Encyclopedia of Archaeal and Bacterial Type Strains, Phase II (KMG-II): from individual species to whole genera.</title>
        <authorList>
            <person name="Goeker M."/>
        </authorList>
    </citation>
    <scope>NUCLEOTIDE SEQUENCE [LARGE SCALE GENOMIC DNA]</scope>
    <source>
        <strain evidence="9 11">DSM 15594</strain>
    </source>
</reference>
<dbReference type="PANTHER" id="PTHR35007:SF1">
    <property type="entry name" value="PILUS ASSEMBLY PROTEIN"/>
    <property type="match status" value="1"/>
</dbReference>
<dbReference type="RefSeq" id="WP_094277218.1">
    <property type="nucleotide sequence ID" value="NZ_JBLWZI010000002.1"/>
</dbReference>
<dbReference type="InterPro" id="IPR018076">
    <property type="entry name" value="T2SS_GspF_dom"/>
</dbReference>
<sequence>MNMPLVMLLVALLLLALSVLLVFSARKKARSEKMMGALASEKASSLQSRGALHIALLRAGIQLTSSRLMAAVLLYVLLVILLYWTLGALIALAGAGLLLFAVKVFIEVRQRRRVAKMVKQLPAFIDHIIRSLKSGRTLMEGMDQAVDSAANPLKSAFERSQRFMHRGASMEDAMDDLAGLYQIKEFQLLALAVRVNQKYGGNAVEVLSQLVSMIHERDKAARQLKAMTGETRVSALVLGLLPVSLAAYVFISSPDFFLELWHDPSGKKLLLFAFLFQVVGSLTLWRMLRSV</sequence>
<evidence type="ECO:0000256" key="5">
    <source>
        <dbReference type="ARBA" id="ARBA00023136"/>
    </source>
</evidence>
<dbReference type="Pfam" id="PF00482">
    <property type="entry name" value="T2SSF"/>
    <property type="match status" value="1"/>
</dbReference>
<dbReference type="EMBL" id="SODO01000002">
    <property type="protein sequence ID" value="TDW61421.1"/>
    <property type="molecule type" value="Genomic_DNA"/>
</dbReference>
<evidence type="ECO:0000256" key="2">
    <source>
        <dbReference type="ARBA" id="ARBA00022475"/>
    </source>
</evidence>
<dbReference type="InterPro" id="IPR042094">
    <property type="entry name" value="T2SS_GspF_sf"/>
</dbReference>
<dbReference type="OrthoDB" id="597333at2"/>
<evidence type="ECO:0000313" key="9">
    <source>
        <dbReference type="EMBL" id="TDW61421.1"/>
    </source>
</evidence>
<name>A0A235CMY1_9GAMM</name>
<dbReference type="Gene3D" id="1.20.81.30">
    <property type="entry name" value="Type II secretion system (T2SS), domain F"/>
    <property type="match status" value="1"/>
</dbReference>
<organism evidence="8 10">
    <name type="scientific">Oceanimonas baumannii</name>
    <dbReference type="NCBI Taxonomy" id="129578"/>
    <lineage>
        <taxon>Bacteria</taxon>
        <taxon>Pseudomonadati</taxon>
        <taxon>Pseudomonadota</taxon>
        <taxon>Gammaproteobacteria</taxon>
        <taxon>Aeromonadales</taxon>
        <taxon>Aeromonadaceae</taxon>
        <taxon>Oceanimonas</taxon>
    </lineage>
</organism>
<comment type="subcellular location">
    <subcellularLocation>
        <location evidence="1">Cell membrane</location>
        <topology evidence="1">Multi-pass membrane protein</topology>
    </subcellularLocation>
</comment>
<evidence type="ECO:0000313" key="11">
    <source>
        <dbReference type="Proteomes" id="UP000295058"/>
    </source>
</evidence>
<comment type="caution">
    <text evidence="8">The sequence shown here is derived from an EMBL/GenBank/DDBJ whole genome shotgun (WGS) entry which is preliminary data.</text>
</comment>
<accession>A0A235CMY1</accession>
<dbReference type="Proteomes" id="UP000295058">
    <property type="component" value="Unassembled WGS sequence"/>
</dbReference>
<evidence type="ECO:0000256" key="6">
    <source>
        <dbReference type="SAM" id="Phobius"/>
    </source>
</evidence>
<evidence type="ECO:0000313" key="10">
    <source>
        <dbReference type="Proteomes" id="UP000243640"/>
    </source>
</evidence>
<evidence type="ECO:0000256" key="1">
    <source>
        <dbReference type="ARBA" id="ARBA00004651"/>
    </source>
</evidence>
<feature type="domain" description="Type II secretion system protein GspF" evidence="7">
    <location>
        <begin position="124"/>
        <end position="249"/>
    </location>
</feature>
<dbReference type="GO" id="GO:0005886">
    <property type="term" value="C:plasma membrane"/>
    <property type="evidence" value="ECO:0007669"/>
    <property type="project" value="UniProtKB-SubCell"/>
</dbReference>
<dbReference type="AlphaFoldDB" id="A0A235CMY1"/>
<keyword evidence="2" id="KW-1003">Cell membrane</keyword>